<feature type="chain" id="PRO_5017218277" evidence="1">
    <location>
        <begin position="20"/>
        <end position="463"/>
    </location>
</feature>
<evidence type="ECO:0000256" key="1">
    <source>
        <dbReference type="SAM" id="SignalP"/>
    </source>
</evidence>
<name>A0A399CXP6_9BACT</name>
<sequence>MKKNVYILLSLCIFSLAFLLTGCQEPEELVPTAGNKLTALSFLTADLVDTKITVEETDTEGVIAIDADVNGLKTTDMTKISVSANIPNNARVEPAFVGPVDLSEPYQFEVVGADGERQAYVIEARLSVVYQHQTLWRKTATELNFTNHNNGAVGFSGDYVVVHDRGGFFYVNISDGERAGDISMEGIDWGSLQRTVPLHMATDDAGNIASCNFGVAEGDVIHMYWWEGVTATPEMLFEYVLDIPGVQVGRKIYVRGDMTDHAFLYLGLSNKNMFLQWEIKNGQVVSEEPRRVDYSLDYTMGVQAKIIPIEVGANSNYFVARYESGVAKVAITYMDGTTNQPIYQSEHHIQGIYHQWLGGGHAFDYAQMDGAYYMFMLEQNTYNWMREIFDLRKVMLRPDKINSIMDLIKFRQWNNWLEFPLDPNFASNGNVTGEVKVRVSPDGQSALVAFLCTNGGVELWEVY</sequence>
<reference evidence="2 3" key="1">
    <citation type="journal article" date="2015" name="Int. J. Syst. Evol. Microbiol.">
        <title>Mariniphaga sediminis sp. nov., isolated from coastal sediment.</title>
        <authorList>
            <person name="Wang F.Q."/>
            <person name="Shen Q.Y."/>
            <person name="Chen G.J."/>
            <person name="Du Z.J."/>
        </authorList>
    </citation>
    <scope>NUCLEOTIDE SEQUENCE [LARGE SCALE GENOMIC DNA]</scope>
    <source>
        <strain evidence="2 3">SY21</strain>
    </source>
</reference>
<comment type="caution">
    <text evidence="2">The sequence shown here is derived from an EMBL/GenBank/DDBJ whole genome shotgun (WGS) entry which is preliminary data.</text>
</comment>
<dbReference type="Proteomes" id="UP000266441">
    <property type="component" value="Unassembled WGS sequence"/>
</dbReference>
<protein>
    <submittedName>
        <fullName evidence="2">DUF5018 domain-containing protein</fullName>
    </submittedName>
</protein>
<proteinExistence type="predicted"/>
<feature type="signal peptide" evidence="1">
    <location>
        <begin position="1"/>
        <end position="19"/>
    </location>
</feature>
<evidence type="ECO:0000313" key="3">
    <source>
        <dbReference type="Proteomes" id="UP000266441"/>
    </source>
</evidence>
<dbReference type="PROSITE" id="PS51257">
    <property type="entry name" value="PROKAR_LIPOPROTEIN"/>
    <property type="match status" value="1"/>
</dbReference>
<keyword evidence="1" id="KW-0732">Signal</keyword>
<keyword evidence="3" id="KW-1185">Reference proteome</keyword>
<gene>
    <name evidence="2" type="ORF">D1164_17495</name>
</gene>
<dbReference type="RefSeq" id="WP_119351188.1">
    <property type="nucleotide sequence ID" value="NZ_QWET01000015.1"/>
</dbReference>
<dbReference type="EMBL" id="QWET01000015">
    <property type="protein sequence ID" value="RIH63933.1"/>
    <property type="molecule type" value="Genomic_DNA"/>
</dbReference>
<evidence type="ECO:0000313" key="2">
    <source>
        <dbReference type="EMBL" id="RIH63933.1"/>
    </source>
</evidence>
<dbReference type="AlphaFoldDB" id="A0A399CXP6"/>
<dbReference type="OrthoDB" id="1094445at2"/>
<accession>A0A399CXP6</accession>
<organism evidence="2 3">
    <name type="scientific">Mariniphaga sediminis</name>
    <dbReference type="NCBI Taxonomy" id="1628158"/>
    <lineage>
        <taxon>Bacteria</taxon>
        <taxon>Pseudomonadati</taxon>
        <taxon>Bacteroidota</taxon>
        <taxon>Bacteroidia</taxon>
        <taxon>Marinilabiliales</taxon>
        <taxon>Prolixibacteraceae</taxon>
        <taxon>Mariniphaga</taxon>
    </lineage>
</organism>